<organism evidence="2 3">
    <name type="scientific">Acrasis kona</name>
    <dbReference type="NCBI Taxonomy" id="1008807"/>
    <lineage>
        <taxon>Eukaryota</taxon>
        <taxon>Discoba</taxon>
        <taxon>Heterolobosea</taxon>
        <taxon>Tetramitia</taxon>
        <taxon>Eutetramitia</taxon>
        <taxon>Acrasidae</taxon>
        <taxon>Acrasis</taxon>
    </lineage>
</organism>
<feature type="non-terminal residue" evidence="2">
    <location>
        <position position="1"/>
    </location>
</feature>
<reference evidence="2 3" key="1">
    <citation type="submission" date="2024-03" db="EMBL/GenBank/DDBJ databases">
        <title>The Acrasis kona genome and developmental transcriptomes reveal deep origins of eukaryotic multicellular pathways.</title>
        <authorList>
            <person name="Sheikh S."/>
            <person name="Fu C.-J."/>
            <person name="Brown M.W."/>
            <person name="Baldauf S.L."/>
        </authorList>
    </citation>
    <scope>NUCLEOTIDE SEQUENCE [LARGE SCALE GENOMIC DNA]</scope>
    <source>
        <strain evidence="2 3">ATCC MYA-3509</strain>
    </source>
</reference>
<accession>A0AAW2YRT7</accession>
<feature type="compositionally biased region" description="Basic residues" evidence="1">
    <location>
        <begin position="359"/>
        <end position="372"/>
    </location>
</feature>
<dbReference type="PANTHER" id="PTHR40861">
    <property type="entry name" value="DUF2183 DOMAIN-CONTAINING PROTEIN"/>
    <property type="match status" value="1"/>
</dbReference>
<gene>
    <name evidence="2" type="ORF">AKO1_007350</name>
</gene>
<feature type="region of interest" description="Disordered" evidence="1">
    <location>
        <begin position="338"/>
        <end position="372"/>
    </location>
</feature>
<keyword evidence="3" id="KW-1185">Reference proteome</keyword>
<dbReference type="EMBL" id="JAOPGA020000605">
    <property type="protein sequence ID" value="KAL0479860.1"/>
    <property type="molecule type" value="Genomic_DNA"/>
</dbReference>
<dbReference type="AlphaFoldDB" id="A0AAW2YRT7"/>
<name>A0AAW2YRT7_9EUKA</name>
<evidence type="ECO:0000313" key="2">
    <source>
        <dbReference type="EMBL" id="KAL0479860.1"/>
    </source>
</evidence>
<comment type="caution">
    <text evidence="2">The sequence shown here is derived from an EMBL/GenBank/DDBJ whole genome shotgun (WGS) entry which is preliminary data.</text>
</comment>
<evidence type="ECO:0000313" key="3">
    <source>
        <dbReference type="Proteomes" id="UP001431209"/>
    </source>
</evidence>
<feature type="compositionally biased region" description="Basic and acidic residues" evidence="1">
    <location>
        <begin position="338"/>
        <end position="353"/>
    </location>
</feature>
<proteinExistence type="predicted"/>
<sequence>EKKVQDLTNSFIKACEEAEQHFQKNQHERHLSKDYYATACDVLLSIKDPLLLTEVKKSIDCSGESLVDFVFDVLSLESRTNLLSHIQTVNDEHNSDYSPVLLTDIDDTLFASLIDRSFKLHSAYPGVTHLYHYITTNKKSSFVGVLSARPKLLRKKTRKDLAAGALKGTEFSVIDGDVIDLPSAIKGTSLDILTAILGLSAVDRKSCYAKMANTKFLNYTKIALIYPELKFVFFGDSGQGDVDTAMMMATSSQVICSYIHDLRPTGFGGESLLNDNDRSLLKKRNIFVFDHHCDVLSNDQMKKFLTGDQISQLFEKVESELEEENDMRGYWEEFKSKFRSDGDESSYGRKAEGRSSSNKNKKKKKTSKCVIL</sequence>
<dbReference type="PANTHER" id="PTHR40861:SF1">
    <property type="entry name" value="PHOSPHATIDATE PHOSPHATASE APP1 CATALYTIC DOMAIN-CONTAINING PROTEIN"/>
    <property type="match status" value="1"/>
</dbReference>
<dbReference type="Proteomes" id="UP001431209">
    <property type="component" value="Unassembled WGS sequence"/>
</dbReference>
<evidence type="ECO:0000256" key="1">
    <source>
        <dbReference type="SAM" id="MobiDB-lite"/>
    </source>
</evidence>
<protein>
    <submittedName>
        <fullName evidence="2">Uncharacterized protein</fullName>
    </submittedName>
</protein>